<keyword evidence="4" id="KW-1185">Reference proteome</keyword>
<dbReference type="SMART" id="SM00240">
    <property type="entry name" value="FHA"/>
    <property type="match status" value="1"/>
</dbReference>
<evidence type="ECO:0000313" key="3">
    <source>
        <dbReference type="EMBL" id="AIQ62879.1"/>
    </source>
</evidence>
<evidence type="ECO:0000313" key="4">
    <source>
        <dbReference type="Proteomes" id="UP000029507"/>
    </source>
</evidence>
<sequence length="566" mass="63034">MFGLTRDFTRHEGMRMVLGVQEEIPASRIHSIQSRMLTTLDIPHHLRLFIKEIDMNVTLEYHVSGKKLLSHLLKGTRLTLSGLYGLLLQIVQGIEEGRLHMLSPEQYALHEDYIFVEGPLQRGKVFLTYVPLQMEEPVRPLGDSLKGLILVMMPQITELRGDGLQRLLHYCGEEDFSVNGCKELLSALFMESEEEGQSGQHADYAPALHTKAGDVPVERLFWEKELENSIRFSARDQDNAQGAADLGTAVADKSVSGRSLPSVEDWLKSWGTAGPGVRAGRNANEAKEEMKAEAEDDKPVGGTDKGAPVKTYVLLGSVLLDALLWKYLYLDHPGRTGLLVCGAVSVLLIAVCGLTWLGKWEAVWPGSKMRTRNRSEAEEEELSVSRESADMPFFRDADFGEFFKGGERPQLASQKEFLQVNPIWQGKPAAAAAKPQLGESGPATVLLVHDKNEAKQREQPRAVQPYLERKEAGTESSEGIERIELNRTSFIIGRSQEVAQYVELSEGASRVHAEVSRSGGGYVLKDLDSRNGTRFRGETMVPYKEYPLTDGDTFTIIKGSYTFRQQ</sequence>
<dbReference type="RefSeq" id="WP_038694350.1">
    <property type="nucleotide sequence ID" value="NZ_CP009286.1"/>
</dbReference>
<dbReference type="SUPFAM" id="SSF49879">
    <property type="entry name" value="SMAD/FHA domain"/>
    <property type="match status" value="1"/>
</dbReference>
<evidence type="ECO:0000256" key="1">
    <source>
        <dbReference type="SAM" id="MobiDB-lite"/>
    </source>
</evidence>
<feature type="region of interest" description="Disordered" evidence="1">
    <location>
        <begin position="276"/>
        <end position="303"/>
    </location>
</feature>
<proteinExistence type="predicted"/>
<dbReference type="EMBL" id="CP009286">
    <property type="protein sequence ID" value="AIQ62879.1"/>
    <property type="molecule type" value="Genomic_DNA"/>
</dbReference>
<reference evidence="3 4" key="1">
    <citation type="submission" date="2014-08" db="EMBL/GenBank/DDBJ databases">
        <title>Comparative genomics of the Paenibacillus odorifer group.</title>
        <authorList>
            <person name="den Bakker H.C."/>
            <person name="Tsai Y.-C."/>
            <person name="Martin N."/>
            <person name="Korlach J."/>
            <person name="Wiedmann M."/>
        </authorList>
    </citation>
    <scope>NUCLEOTIDE SEQUENCE [LARGE SCALE GENOMIC DNA]</scope>
    <source>
        <strain evidence="3 4">DSM 14472</strain>
    </source>
</reference>
<accession>A0A089N2I3</accession>
<dbReference type="STRING" id="169760.PSTEL_06935"/>
<dbReference type="Pfam" id="PF00498">
    <property type="entry name" value="FHA"/>
    <property type="match status" value="1"/>
</dbReference>
<evidence type="ECO:0000259" key="2">
    <source>
        <dbReference type="PROSITE" id="PS50006"/>
    </source>
</evidence>
<dbReference type="HOGENOM" id="CLU_442640_0_0_9"/>
<dbReference type="InterPro" id="IPR008984">
    <property type="entry name" value="SMAD_FHA_dom_sf"/>
</dbReference>
<organism evidence="3 4">
    <name type="scientific">Paenibacillus stellifer</name>
    <dbReference type="NCBI Taxonomy" id="169760"/>
    <lineage>
        <taxon>Bacteria</taxon>
        <taxon>Bacillati</taxon>
        <taxon>Bacillota</taxon>
        <taxon>Bacilli</taxon>
        <taxon>Bacillales</taxon>
        <taxon>Paenibacillaceae</taxon>
        <taxon>Paenibacillus</taxon>
    </lineage>
</organism>
<dbReference type="InterPro" id="IPR000253">
    <property type="entry name" value="FHA_dom"/>
</dbReference>
<gene>
    <name evidence="3" type="ORF">PSTEL_06935</name>
</gene>
<name>A0A089N2I3_9BACL</name>
<feature type="domain" description="FHA" evidence="2">
    <location>
        <begin position="490"/>
        <end position="540"/>
    </location>
</feature>
<dbReference type="InterPro" id="IPR045962">
    <property type="entry name" value="DUF6382"/>
</dbReference>
<dbReference type="AlphaFoldDB" id="A0A089N2I3"/>
<dbReference type="PROSITE" id="PS50006">
    <property type="entry name" value="FHA_DOMAIN"/>
    <property type="match status" value="1"/>
</dbReference>
<protein>
    <recommendedName>
        <fullName evidence="2">FHA domain-containing protein</fullName>
    </recommendedName>
</protein>
<dbReference type="KEGG" id="pste:PSTEL_06935"/>
<feature type="compositionally biased region" description="Basic and acidic residues" evidence="1">
    <location>
        <begin position="284"/>
        <end position="299"/>
    </location>
</feature>
<dbReference type="Pfam" id="PF19909">
    <property type="entry name" value="DUF6382"/>
    <property type="match status" value="1"/>
</dbReference>
<dbReference type="Proteomes" id="UP000029507">
    <property type="component" value="Chromosome"/>
</dbReference>
<dbReference type="CDD" id="cd00060">
    <property type="entry name" value="FHA"/>
    <property type="match status" value="1"/>
</dbReference>
<dbReference type="OrthoDB" id="9783862at2"/>
<dbReference type="Gene3D" id="2.60.200.20">
    <property type="match status" value="1"/>
</dbReference>